<evidence type="ECO:0000256" key="3">
    <source>
        <dbReference type="ARBA" id="ARBA00017689"/>
    </source>
</evidence>
<feature type="compositionally biased region" description="Basic and acidic residues" evidence="9">
    <location>
        <begin position="212"/>
        <end position="239"/>
    </location>
</feature>
<evidence type="ECO:0000256" key="8">
    <source>
        <dbReference type="ARBA" id="ARBA00023136"/>
    </source>
</evidence>
<evidence type="ECO:0000256" key="6">
    <source>
        <dbReference type="ARBA" id="ARBA00022989"/>
    </source>
</evidence>
<comment type="subcellular location">
    <subcellularLocation>
        <location evidence="1">Mitochondrion inner membrane</location>
    </subcellularLocation>
</comment>
<keyword evidence="8" id="KW-0472">Membrane</keyword>
<evidence type="ECO:0000256" key="4">
    <source>
        <dbReference type="ARBA" id="ARBA00022692"/>
    </source>
</evidence>
<organism evidence="10 11">
    <name type="scientific">Aureobasidium pullulans</name>
    <name type="common">Black yeast</name>
    <name type="synonym">Pullularia pullulans</name>
    <dbReference type="NCBI Taxonomy" id="5580"/>
    <lineage>
        <taxon>Eukaryota</taxon>
        <taxon>Fungi</taxon>
        <taxon>Dikarya</taxon>
        <taxon>Ascomycota</taxon>
        <taxon>Pezizomycotina</taxon>
        <taxon>Dothideomycetes</taxon>
        <taxon>Dothideomycetidae</taxon>
        <taxon>Dothideales</taxon>
        <taxon>Saccotheciaceae</taxon>
        <taxon>Aureobasidium</taxon>
    </lineage>
</organism>
<protein>
    <recommendedName>
        <fullName evidence="3">Cytochrome c oxidase assembly protein COX20, mitochondrial</fullName>
    </recommendedName>
</protein>
<dbReference type="PANTHER" id="PTHR31586:SF1">
    <property type="entry name" value="CYTOCHROME C OXIDASE ASSEMBLY PROTEIN COX20, MITOCHONDRIAL"/>
    <property type="match status" value="1"/>
</dbReference>
<dbReference type="EMBL" id="QZBT01000015">
    <property type="protein sequence ID" value="THZ87292.1"/>
    <property type="molecule type" value="Genomic_DNA"/>
</dbReference>
<dbReference type="Proteomes" id="UP000310039">
    <property type="component" value="Unassembled WGS sequence"/>
</dbReference>
<feature type="compositionally biased region" description="Basic and acidic residues" evidence="9">
    <location>
        <begin position="1"/>
        <end position="15"/>
    </location>
</feature>
<evidence type="ECO:0000256" key="5">
    <source>
        <dbReference type="ARBA" id="ARBA00022792"/>
    </source>
</evidence>
<dbReference type="AlphaFoldDB" id="A0A4S9Y3J6"/>
<reference evidence="10 11" key="1">
    <citation type="submission" date="2018-10" db="EMBL/GenBank/DDBJ databases">
        <title>Fifty Aureobasidium pullulans genomes reveal a recombining polyextremotolerant generalist.</title>
        <authorList>
            <person name="Gostincar C."/>
            <person name="Turk M."/>
            <person name="Zajc J."/>
            <person name="Gunde-Cimerman N."/>
        </authorList>
    </citation>
    <scope>NUCLEOTIDE SEQUENCE [LARGE SCALE GENOMIC DNA]</scope>
    <source>
        <strain evidence="10 11">EXF-3403</strain>
    </source>
</reference>
<feature type="region of interest" description="Disordered" evidence="9">
    <location>
        <begin position="1"/>
        <end position="27"/>
    </location>
</feature>
<evidence type="ECO:0000313" key="10">
    <source>
        <dbReference type="EMBL" id="THZ87292.1"/>
    </source>
</evidence>
<evidence type="ECO:0000256" key="9">
    <source>
        <dbReference type="SAM" id="MobiDB-lite"/>
    </source>
</evidence>
<dbReference type="Pfam" id="PF12597">
    <property type="entry name" value="Cox20"/>
    <property type="match status" value="1"/>
</dbReference>
<evidence type="ECO:0000256" key="7">
    <source>
        <dbReference type="ARBA" id="ARBA00023128"/>
    </source>
</evidence>
<comment type="similarity">
    <text evidence="2">Belongs to the COX20 family.</text>
</comment>
<keyword evidence="7" id="KW-0496">Mitochondrion</keyword>
<keyword evidence="6" id="KW-1133">Transmembrane helix</keyword>
<sequence>MRDLKEAARAEKQPPDLRLVSSKKPVQGPSVPLALPHEFIDFWFVQGIASTLSRNTSHTYTHTMADDTTRQTATPEKAFTSDQWSDAEATHAKKPENANVYAAAASQHTAGGSAEDVTLVDAAKTIKIDDFASLPKKPCVRDSLLTGMTAGFVVGSSRAIWRAPIQSATNWAVGTFVIGSAGMYQYCQYKRLAEKEGMTRAMEIIDRKQIERKQKEARMERARELRRQKKEEDDSKKFAELNPGNTTPGDTKPSSSWKLW</sequence>
<dbReference type="InterPro" id="IPR022533">
    <property type="entry name" value="Cox20"/>
</dbReference>
<keyword evidence="5" id="KW-0999">Mitochondrion inner membrane</keyword>
<dbReference type="GO" id="GO:0033617">
    <property type="term" value="P:mitochondrial respiratory chain complex IV assembly"/>
    <property type="evidence" value="ECO:0007669"/>
    <property type="project" value="InterPro"/>
</dbReference>
<name>A0A4S9Y3J6_AURPU</name>
<dbReference type="PANTHER" id="PTHR31586">
    <property type="entry name" value="CYTOCHROME C OXIDASE PROTEIN 20"/>
    <property type="match status" value="1"/>
</dbReference>
<feature type="compositionally biased region" description="Polar residues" evidence="9">
    <location>
        <begin position="243"/>
        <end position="260"/>
    </location>
</feature>
<evidence type="ECO:0000313" key="11">
    <source>
        <dbReference type="Proteomes" id="UP000310039"/>
    </source>
</evidence>
<evidence type="ECO:0000256" key="2">
    <source>
        <dbReference type="ARBA" id="ARBA00009575"/>
    </source>
</evidence>
<gene>
    <name evidence="10" type="ORF">D6C84_01795</name>
</gene>
<evidence type="ECO:0000256" key="1">
    <source>
        <dbReference type="ARBA" id="ARBA00004273"/>
    </source>
</evidence>
<proteinExistence type="inferred from homology"/>
<keyword evidence="4" id="KW-0812">Transmembrane</keyword>
<dbReference type="GO" id="GO:0005743">
    <property type="term" value="C:mitochondrial inner membrane"/>
    <property type="evidence" value="ECO:0007669"/>
    <property type="project" value="UniProtKB-SubCell"/>
</dbReference>
<comment type="caution">
    <text evidence="10">The sequence shown here is derived from an EMBL/GenBank/DDBJ whole genome shotgun (WGS) entry which is preliminary data.</text>
</comment>
<accession>A0A4S9Y3J6</accession>
<feature type="region of interest" description="Disordered" evidence="9">
    <location>
        <begin position="212"/>
        <end position="260"/>
    </location>
</feature>